<dbReference type="Pfam" id="PF01381">
    <property type="entry name" value="HTH_3"/>
    <property type="match status" value="1"/>
</dbReference>
<dbReference type="RefSeq" id="WP_129821646.1">
    <property type="nucleotide sequence ID" value="NZ_JAXKGM010000002.1"/>
</dbReference>
<accession>A0A6G2CDC1</accession>
<dbReference type="PROSITE" id="PS50943">
    <property type="entry name" value="HTH_CROC1"/>
    <property type="match status" value="1"/>
</dbReference>
<sequence length="70" mass="8271">MSKLLSFRKDIGWTQQEMAKKIGISVSYYAMIELELRNPSYNFMMKFIEAFPDCGTSIFFLNKNFTNREV</sequence>
<dbReference type="Gene3D" id="1.10.260.40">
    <property type="entry name" value="lambda repressor-like DNA-binding domains"/>
    <property type="match status" value="1"/>
</dbReference>
<proteinExistence type="predicted"/>
<comment type="caution">
    <text evidence="1">The sequence shown here is derived from an EMBL/GenBank/DDBJ whole genome shotgun (WGS) entry which is preliminary data.</text>
</comment>
<organism evidence="1">
    <name type="scientific">Turicibacter sanguinis</name>
    <dbReference type="NCBI Taxonomy" id="154288"/>
    <lineage>
        <taxon>Bacteria</taxon>
        <taxon>Bacillati</taxon>
        <taxon>Bacillota</taxon>
        <taxon>Erysipelotrichia</taxon>
        <taxon>Erysipelotrichales</taxon>
        <taxon>Turicibacteraceae</taxon>
        <taxon>Turicibacter</taxon>
    </lineage>
</organism>
<dbReference type="SMART" id="SM00530">
    <property type="entry name" value="HTH_XRE"/>
    <property type="match status" value="1"/>
</dbReference>
<name>A0A6G2CDC1_9FIRM</name>
<gene>
    <name evidence="1" type="ORF">GMA64_11030</name>
</gene>
<protein>
    <submittedName>
        <fullName evidence="1">Helix-turn-helix domain-containing protein</fullName>
    </submittedName>
</protein>
<dbReference type="InterPro" id="IPR010982">
    <property type="entry name" value="Lambda_DNA-bd_dom_sf"/>
</dbReference>
<evidence type="ECO:0000313" key="1">
    <source>
        <dbReference type="EMBL" id="MTL95063.1"/>
    </source>
</evidence>
<dbReference type="GO" id="GO:0003677">
    <property type="term" value="F:DNA binding"/>
    <property type="evidence" value="ECO:0007669"/>
    <property type="project" value="InterPro"/>
</dbReference>
<dbReference type="CDD" id="cd00093">
    <property type="entry name" value="HTH_XRE"/>
    <property type="match status" value="1"/>
</dbReference>
<dbReference type="EMBL" id="WMQV01000029">
    <property type="protein sequence ID" value="MTL95063.1"/>
    <property type="molecule type" value="Genomic_DNA"/>
</dbReference>
<reference evidence="1" key="1">
    <citation type="journal article" date="2019" name="Nat. Med.">
        <title>A library of human gut bacterial isolates paired with longitudinal multiomics data enables mechanistic microbiome research.</title>
        <authorList>
            <person name="Poyet M."/>
            <person name="Groussin M."/>
            <person name="Gibbons S.M."/>
            <person name="Avila-Pacheco J."/>
            <person name="Jiang X."/>
            <person name="Kearney S.M."/>
            <person name="Perrotta A.R."/>
            <person name="Berdy B."/>
            <person name="Zhao S."/>
            <person name="Lieberman T.D."/>
            <person name="Swanson P.K."/>
            <person name="Smith M."/>
            <person name="Roesemann S."/>
            <person name="Alexander J.E."/>
            <person name="Rich S.A."/>
            <person name="Livny J."/>
            <person name="Vlamakis H."/>
            <person name="Clish C."/>
            <person name="Bullock K."/>
            <person name="Deik A."/>
            <person name="Scott J."/>
            <person name="Pierce K.A."/>
            <person name="Xavier R.J."/>
            <person name="Alm E.J."/>
        </authorList>
    </citation>
    <scope>NUCLEOTIDE SEQUENCE</scope>
    <source>
        <strain evidence="1">BIOML-A179</strain>
    </source>
</reference>
<dbReference type="InterPro" id="IPR001387">
    <property type="entry name" value="Cro/C1-type_HTH"/>
</dbReference>
<dbReference type="AlphaFoldDB" id="A0A6G2CDC1"/>
<dbReference type="SUPFAM" id="SSF47413">
    <property type="entry name" value="lambda repressor-like DNA-binding domains"/>
    <property type="match status" value="1"/>
</dbReference>